<feature type="domain" description="TonB-dependent receptor plug" evidence="8">
    <location>
        <begin position="68"/>
        <end position="155"/>
    </location>
</feature>
<dbReference type="GO" id="GO:0015344">
    <property type="term" value="F:siderophore uptake transmembrane transporter activity"/>
    <property type="evidence" value="ECO:0007669"/>
    <property type="project" value="TreeGrafter"/>
</dbReference>
<evidence type="ECO:0000313" key="10">
    <source>
        <dbReference type="Proteomes" id="UP000183209"/>
    </source>
</evidence>
<dbReference type="InterPro" id="IPR036942">
    <property type="entry name" value="Beta-barrel_TonB_sf"/>
</dbReference>
<gene>
    <name evidence="9" type="ORF">SAMN04487906_0996</name>
</gene>
<evidence type="ECO:0000259" key="8">
    <source>
        <dbReference type="Pfam" id="PF07715"/>
    </source>
</evidence>
<keyword evidence="4 7" id="KW-0812">Transmembrane</keyword>
<reference evidence="9 10" key="1">
    <citation type="submission" date="2016-10" db="EMBL/GenBank/DDBJ databases">
        <authorList>
            <person name="de Groot N.N."/>
        </authorList>
    </citation>
    <scope>NUCLEOTIDE SEQUENCE [LARGE SCALE GENOMIC DNA]</scope>
    <source>
        <strain evidence="9 10">CGMCC 1.6114</strain>
    </source>
</reference>
<dbReference type="SUPFAM" id="SSF56935">
    <property type="entry name" value="Porins"/>
    <property type="match status" value="1"/>
</dbReference>
<evidence type="ECO:0000256" key="5">
    <source>
        <dbReference type="ARBA" id="ARBA00023136"/>
    </source>
</evidence>
<keyword evidence="3 7" id="KW-1134">Transmembrane beta strand</keyword>
<dbReference type="Pfam" id="PF07715">
    <property type="entry name" value="Plug"/>
    <property type="match status" value="1"/>
</dbReference>
<dbReference type="PROSITE" id="PS52016">
    <property type="entry name" value="TONB_DEPENDENT_REC_3"/>
    <property type="match status" value="1"/>
</dbReference>
<protein>
    <submittedName>
        <fullName evidence="9">Iron complex outermembrane recepter protein</fullName>
    </submittedName>
</protein>
<dbReference type="GO" id="GO:0044718">
    <property type="term" value="P:siderophore transmembrane transport"/>
    <property type="evidence" value="ECO:0007669"/>
    <property type="project" value="TreeGrafter"/>
</dbReference>
<dbReference type="Proteomes" id="UP000183209">
    <property type="component" value="Unassembled WGS sequence"/>
</dbReference>
<name>A0A1I6QYY4_9FLAO</name>
<dbReference type="PANTHER" id="PTHR30069">
    <property type="entry name" value="TONB-DEPENDENT OUTER MEMBRANE RECEPTOR"/>
    <property type="match status" value="1"/>
</dbReference>
<evidence type="ECO:0000256" key="3">
    <source>
        <dbReference type="ARBA" id="ARBA00022452"/>
    </source>
</evidence>
<organism evidence="9 10">
    <name type="scientific">Zhouia amylolytica</name>
    <dbReference type="NCBI Taxonomy" id="376730"/>
    <lineage>
        <taxon>Bacteria</taxon>
        <taxon>Pseudomonadati</taxon>
        <taxon>Bacteroidota</taxon>
        <taxon>Flavobacteriia</taxon>
        <taxon>Flavobacteriales</taxon>
        <taxon>Flavobacteriaceae</taxon>
        <taxon>Zhouia</taxon>
    </lineage>
</organism>
<dbReference type="InterPro" id="IPR039426">
    <property type="entry name" value="TonB-dep_rcpt-like"/>
</dbReference>
<dbReference type="Gene3D" id="2.40.170.20">
    <property type="entry name" value="TonB-dependent receptor, beta-barrel domain"/>
    <property type="match status" value="1"/>
</dbReference>
<keyword evidence="6 7" id="KW-0998">Cell outer membrane</keyword>
<dbReference type="GO" id="GO:0009279">
    <property type="term" value="C:cell outer membrane"/>
    <property type="evidence" value="ECO:0007669"/>
    <property type="project" value="UniProtKB-SubCell"/>
</dbReference>
<dbReference type="EMBL" id="FPAG01000002">
    <property type="protein sequence ID" value="SFS57468.1"/>
    <property type="molecule type" value="Genomic_DNA"/>
</dbReference>
<dbReference type="Gene3D" id="2.170.130.10">
    <property type="entry name" value="TonB-dependent receptor, plug domain"/>
    <property type="match status" value="1"/>
</dbReference>
<proteinExistence type="inferred from homology"/>
<comment type="subcellular location">
    <subcellularLocation>
        <location evidence="1 7">Cell outer membrane</location>
        <topology evidence="1 7">Multi-pass membrane protein</topology>
    </subcellularLocation>
</comment>
<evidence type="ECO:0000256" key="7">
    <source>
        <dbReference type="PROSITE-ProRule" id="PRU01360"/>
    </source>
</evidence>
<evidence type="ECO:0000256" key="2">
    <source>
        <dbReference type="ARBA" id="ARBA00022448"/>
    </source>
</evidence>
<dbReference type="AlphaFoldDB" id="A0A1I6QYY4"/>
<evidence type="ECO:0000256" key="4">
    <source>
        <dbReference type="ARBA" id="ARBA00022692"/>
    </source>
</evidence>
<comment type="similarity">
    <text evidence="7">Belongs to the TonB-dependent receptor family.</text>
</comment>
<dbReference type="PANTHER" id="PTHR30069:SF49">
    <property type="entry name" value="OUTER MEMBRANE PROTEIN C"/>
    <property type="match status" value="1"/>
</dbReference>
<accession>A0A1I6QYY4</accession>
<evidence type="ECO:0000256" key="6">
    <source>
        <dbReference type="ARBA" id="ARBA00023237"/>
    </source>
</evidence>
<keyword evidence="2 7" id="KW-0813">Transport</keyword>
<evidence type="ECO:0000256" key="1">
    <source>
        <dbReference type="ARBA" id="ARBA00004571"/>
    </source>
</evidence>
<dbReference type="OrthoDB" id="9759247at2"/>
<dbReference type="InterPro" id="IPR012910">
    <property type="entry name" value="Plug_dom"/>
</dbReference>
<keyword evidence="5 7" id="KW-0472">Membrane</keyword>
<sequence>MHKALYGLLASRKGALCSGIAVCLLFNFKLIAQQTEHKDTLILPINLEEVILISKNLKNNTLNYQSEVKPLSSLDEYLESAKKINMIKRGAYAWEPMLNGMSSERLAVTIDGMRIFGACTDKMDPVTSYVDVSNLSKIEIGSGQQGAVYGNTIGGGINLNLDKEGFKNQGWKGLFDSGFESNNNLYVLGGKASYSNNEFFINTDLVYRIADDYKAGDAEEIPFSQYEKYNLAINSGYKLNEQQQLSASFIYDEARDIGYPALPMDVSLARGIIGSLSFQQDLLFNRLSDWETKLYFNNIKHVMDDTQRPEVPIHMDMPGWSNTYGFYSSAGMGFDSHNFTFKVDGYYNKSLAEMTMYPNNPNEDTMFMLTWPDIRTLDIGIFVKDQIELEWSRLIVSTRIDIQNSNVKDEIGLNSLKIFYPEIEDSQARFLKSFSIQLHKALGNFHFSLGSSYGDRPPSVSEGYGFYLYNSFDNYDYVGNPELKNEKSTAFNGKIGFEKSSFKTHLEGNYFLIKDYIIGVPDTSLSPMTIGADGIKVYTSLESARITNLLLDASYEFNKVFKWSGLISYQRGVDQDNENLPLISPIQYRGQITFNQHKFSANVSCNGAVKQSHYNSLYGEDQTNAYTILSASVGKQFYIANDDFYVKAGVENIFDANYSTYTDWKNIPRMGRNFFLTLSYTIQ</sequence>
<evidence type="ECO:0000313" key="9">
    <source>
        <dbReference type="EMBL" id="SFS57468.1"/>
    </source>
</evidence>
<dbReference type="InterPro" id="IPR037066">
    <property type="entry name" value="Plug_dom_sf"/>
</dbReference>